<dbReference type="GO" id="GO:0008270">
    <property type="term" value="F:zinc ion binding"/>
    <property type="evidence" value="ECO:0007669"/>
    <property type="project" value="UniProtKB-UniRule"/>
</dbReference>
<comment type="function">
    <text evidence="8 11">Participates actively in the response to hyperosmotic and heat shock by preventing the aggregation of stress-denatured proteins and by disaggregating proteins, also in an autonomous, DnaK-independent fashion. Unfolded proteins bind initially to DnaJ; upon interaction with the DnaJ-bound protein, DnaK hydrolyzes its bound ATP, resulting in the formation of a stable complex. GrpE releases ADP from DnaK; ATP binding to DnaK triggers the release of the substrate protein, thus completing the reaction cycle. Several rounds of ATP-dependent interactions between DnaJ, DnaK and GrpE are required for fully efficient folding. Also involved, together with DnaK and GrpE, in the DNA replication of plasmids through activation of initiation proteins.</text>
</comment>
<keyword evidence="7 11" id="KW-0143">Chaperone</keyword>
<dbReference type="HOGENOM" id="CLU_017633_0_7_12"/>
<evidence type="ECO:0000256" key="6">
    <source>
        <dbReference type="ARBA" id="ARBA00023016"/>
    </source>
</evidence>
<proteinExistence type="inferred from homology"/>
<dbReference type="GO" id="GO:0009408">
    <property type="term" value="P:response to heat"/>
    <property type="evidence" value="ECO:0007669"/>
    <property type="project" value="InterPro"/>
</dbReference>
<dbReference type="SMART" id="SM00271">
    <property type="entry name" value="DnaJ"/>
    <property type="match status" value="1"/>
</dbReference>
<dbReference type="CDD" id="cd06257">
    <property type="entry name" value="DnaJ"/>
    <property type="match status" value="1"/>
</dbReference>
<dbReference type="Gene3D" id="1.10.287.110">
    <property type="entry name" value="DnaJ domain"/>
    <property type="match status" value="1"/>
</dbReference>
<dbReference type="InterPro" id="IPR001623">
    <property type="entry name" value="DnaJ_domain"/>
</dbReference>
<dbReference type="HAMAP" id="MF_01152">
    <property type="entry name" value="DnaJ"/>
    <property type="match status" value="1"/>
</dbReference>
<dbReference type="Pfam" id="PF00684">
    <property type="entry name" value="DnaJ_CXXCXGXG"/>
    <property type="match status" value="1"/>
</dbReference>
<feature type="binding site" evidence="11">
    <location>
        <position position="174"/>
    </location>
    <ligand>
        <name>Zn(2+)</name>
        <dbReference type="ChEBI" id="CHEBI:29105"/>
        <label>2</label>
    </ligand>
</feature>
<dbReference type="GO" id="GO:0005737">
    <property type="term" value="C:cytoplasm"/>
    <property type="evidence" value="ECO:0007669"/>
    <property type="project" value="UniProtKB-SubCell"/>
</dbReference>
<keyword evidence="6 11" id="KW-0346">Stress response</keyword>
<name>H9UKG7_SPIAZ</name>
<protein>
    <recommendedName>
        <fullName evidence="10 11">Chaperone protein DnaJ</fullName>
    </recommendedName>
</protein>
<dbReference type="SUPFAM" id="SSF49493">
    <property type="entry name" value="HSP40/DnaJ peptide-binding domain"/>
    <property type="match status" value="2"/>
</dbReference>
<dbReference type="InterPro" id="IPR012724">
    <property type="entry name" value="DnaJ"/>
</dbReference>
<evidence type="ECO:0000256" key="1">
    <source>
        <dbReference type="ARBA" id="ARBA00022705"/>
    </source>
</evidence>
<feature type="binding site" evidence="11">
    <location>
        <position position="210"/>
    </location>
    <ligand>
        <name>Zn(2+)</name>
        <dbReference type="ChEBI" id="CHEBI:29105"/>
        <label>1</label>
    </ligand>
</feature>
<evidence type="ECO:0000256" key="11">
    <source>
        <dbReference type="HAMAP-Rule" id="MF_01152"/>
    </source>
</evidence>
<feature type="repeat" description="CXXCXGXG motif" evidence="11">
    <location>
        <begin position="157"/>
        <end position="164"/>
    </location>
</feature>
<dbReference type="FunFam" id="2.10.230.10:FF:000002">
    <property type="entry name" value="Molecular chaperone DnaJ"/>
    <property type="match status" value="1"/>
</dbReference>
<organism evidence="15 16">
    <name type="scientific">Spirochaeta africana (strain ATCC 700263 / DSM 8902 / Z-7692)</name>
    <dbReference type="NCBI Taxonomy" id="889378"/>
    <lineage>
        <taxon>Bacteria</taxon>
        <taxon>Pseudomonadati</taxon>
        <taxon>Spirochaetota</taxon>
        <taxon>Spirochaetia</taxon>
        <taxon>Spirochaetales</taxon>
        <taxon>Spirochaetaceae</taxon>
        <taxon>Spirochaeta</taxon>
    </lineage>
</organism>
<dbReference type="AlphaFoldDB" id="H9UKG7"/>
<dbReference type="GO" id="GO:0042026">
    <property type="term" value="P:protein refolding"/>
    <property type="evidence" value="ECO:0007669"/>
    <property type="project" value="TreeGrafter"/>
</dbReference>
<evidence type="ECO:0000256" key="12">
    <source>
        <dbReference type="PROSITE-ProRule" id="PRU00546"/>
    </source>
</evidence>
<dbReference type="PANTHER" id="PTHR43096:SF10">
    <property type="entry name" value="CHAPERONE PROTEIN DNAJ A6, CHLOROPLASTIC"/>
    <property type="match status" value="1"/>
</dbReference>
<evidence type="ECO:0000256" key="9">
    <source>
        <dbReference type="ARBA" id="ARBA00061004"/>
    </source>
</evidence>
<dbReference type="InterPro" id="IPR036410">
    <property type="entry name" value="HSP_DnaJ_Cys-rich_dom_sf"/>
</dbReference>
<dbReference type="PROSITE" id="PS00636">
    <property type="entry name" value="DNAJ_1"/>
    <property type="match status" value="1"/>
</dbReference>
<dbReference type="EMBL" id="CP003282">
    <property type="protein sequence ID" value="AFG38010.1"/>
    <property type="molecule type" value="Genomic_DNA"/>
</dbReference>
<feature type="repeat" description="CXXCXGXG motif" evidence="11">
    <location>
        <begin position="174"/>
        <end position="181"/>
    </location>
</feature>
<evidence type="ECO:0000256" key="7">
    <source>
        <dbReference type="ARBA" id="ARBA00023186"/>
    </source>
</evidence>
<evidence type="ECO:0000256" key="3">
    <source>
        <dbReference type="ARBA" id="ARBA00022737"/>
    </source>
</evidence>
<evidence type="ECO:0000256" key="5">
    <source>
        <dbReference type="ARBA" id="ARBA00022833"/>
    </source>
</evidence>
<dbReference type="Proteomes" id="UP000007383">
    <property type="component" value="Chromosome"/>
</dbReference>
<dbReference type="KEGG" id="sfc:Spiaf_1959"/>
<keyword evidence="3 11" id="KW-0677">Repeat</keyword>
<dbReference type="FunFam" id="2.60.260.20:FF:000005">
    <property type="entry name" value="Chaperone protein dnaJ 1, mitochondrial"/>
    <property type="match status" value="1"/>
</dbReference>
<dbReference type="FunFam" id="1.10.287.110:FF:000034">
    <property type="entry name" value="Chaperone protein DnaJ"/>
    <property type="match status" value="1"/>
</dbReference>
<feature type="repeat" description="CXXCXGXG motif" evidence="11">
    <location>
        <begin position="210"/>
        <end position="217"/>
    </location>
</feature>
<dbReference type="InterPro" id="IPR002939">
    <property type="entry name" value="DnaJ_C"/>
</dbReference>
<keyword evidence="2 11" id="KW-0479">Metal-binding</keyword>
<evidence type="ECO:0000313" key="16">
    <source>
        <dbReference type="Proteomes" id="UP000007383"/>
    </source>
</evidence>
<dbReference type="InterPro" id="IPR018253">
    <property type="entry name" value="DnaJ_domain_CS"/>
</dbReference>
<comment type="domain">
    <text evidence="11">The J domain is necessary and sufficient to stimulate DnaK ATPase activity. Zinc center 1 plays an important role in the autonomous, DnaK-independent chaperone activity of DnaJ. Zinc center 2 is essential for interaction with DnaK and for DnaJ activity.</text>
</comment>
<evidence type="ECO:0000259" key="14">
    <source>
        <dbReference type="PROSITE" id="PS51188"/>
    </source>
</evidence>
<accession>H9UKG7</accession>
<reference evidence="16" key="1">
    <citation type="journal article" date="2013" name="Stand. Genomic Sci.">
        <title>Complete genome sequence of the halophilic bacterium Spirochaeta africana type strain (Z-7692(T)) from the alkaline Lake Magadi in the East African Rift.</title>
        <authorList>
            <person name="Liolos K."/>
            <person name="Abt B."/>
            <person name="Scheuner C."/>
            <person name="Teshima H."/>
            <person name="Held B."/>
            <person name="Lapidus A."/>
            <person name="Nolan M."/>
            <person name="Lucas S."/>
            <person name="Deshpande S."/>
            <person name="Cheng J.F."/>
            <person name="Tapia R."/>
            <person name="Goodwin L.A."/>
            <person name="Pitluck S."/>
            <person name="Pagani I."/>
            <person name="Ivanova N."/>
            <person name="Mavromatis K."/>
            <person name="Mikhailova N."/>
            <person name="Huntemann M."/>
            <person name="Pati A."/>
            <person name="Chen A."/>
            <person name="Palaniappan K."/>
            <person name="Land M."/>
            <person name="Rohde M."/>
            <person name="Tindall B.J."/>
            <person name="Detter J.C."/>
            <person name="Goker M."/>
            <person name="Bristow J."/>
            <person name="Eisen J.A."/>
            <person name="Markowitz V."/>
            <person name="Hugenholtz P."/>
            <person name="Woyke T."/>
            <person name="Klenk H.P."/>
            <person name="Kyrpides N.C."/>
        </authorList>
    </citation>
    <scope>NUCLEOTIDE SEQUENCE</scope>
    <source>
        <strain evidence="16">ATCC 700263 / DSM 8902 / Z-7692</strain>
    </source>
</reference>
<evidence type="ECO:0000256" key="4">
    <source>
        <dbReference type="ARBA" id="ARBA00022771"/>
    </source>
</evidence>
<comment type="subcellular location">
    <subcellularLocation>
        <location evidence="11">Cytoplasm</location>
    </subcellularLocation>
</comment>
<evidence type="ECO:0000256" key="2">
    <source>
        <dbReference type="ARBA" id="ARBA00022723"/>
    </source>
</evidence>
<dbReference type="GO" id="GO:0031072">
    <property type="term" value="F:heat shock protein binding"/>
    <property type="evidence" value="ECO:0007669"/>
    <property type="project" value="InterPro"/>
</dbReference>
<feature type="repeat" description="CXXCXGXG motif" evidence="11">
    <location>
        <begin position="196"/>
        <end position="203"/>
    </location>
</feature>
<dbReference type="RefSeq" id="WP_014455993.1">
    <property type="nucleotide sequence ID" value="NC_017098.1"/>
</dbReference>
<dbReference type="InterPro" id="IPR008971">
    <property type="entry name" value="HSP40/DnaJ_pept-bd"/>
</dbReference>
<feature type="zinc finger region" description="CR-type" evidence="12">
    <location>
        <begin position="144"/>
        <end position="222"/>
    </location>
</feature>
<evidence type="ECO:0000256" key="8">
    <source>
        <dbReference type="ARBA" id="ARBA00053423"/>
    </source>
</evidence>
<dbReference type="STRING" id="889378.Spiaf_1959"/>
<dbReference type="GO" id="GO:0005524">
    <property type="term" value="F:ATP binding"/>
    <property type="evidence" value="ECO:0007669"/>
    <property type="project" value="InterPro"/>
</dbReference>
<dbReference type="NCBIfam" id="NF008035">
    <property type="entry name" value="PRK10767.1"/>
    <property type="match status" value="1"/>
</dbReference>
<comment type="similarity">
    <text evidence="9 11">Belongs to the DnaJ family.</text>
</comment>
<dbReference type="InterPro" id="IPR001305">
    <property type="entry name" value="HSP_DnaJ_Cys-rich_dom"/>
</dbReference>
<dbReference type="PANTHER" id="PTHR43096">
    <property type="entry name" value="DNAJ HOMOLOG 1, MITOCHONDRIAL-RELATED"/>
    <property type="match status" value="1"/>
</dbReference>
<keyword evidence="5 11" id="KW-0862">Zinc</keyword>
<dbReference type="InterPro" id="IPR036869">
    <property type="entry name" value="J_dom_sf"/>
</dbReference>
<dbReference type="Gene3D" id="2.60.260.20">
    <property type="entry name" value="Urease metallochaperone UreE, N-terminal domain"/>
    <property type="match status" value="2"/>
</dbReference>
<keyword evidence="16" id="KW-1185">Reference proteome</keyword>
<dbReference type="eggNOG" id="COG0484">
    <property type="taxonomic scope" value="Bacteria"/>
</dbReference>
<dbReference type="PATRIC" id="fig|889378.3.peg.1946"/>
<dbReference type="Gene3D" id="2.10.230.10">
    <property type="entry name" value="Heat shock protein DnaJ, cysteine-rich domain"/>
    <property type="match status" value="1"/>
</dbReference>
<dbReference type="SUPFAM" id="SSF46565">
    <property type="entry name" value="Chaperone J-domain"/>
    <property type="match status" value="1"/>
</dbReference>
<keyword evidence="1 11" id="KW-0235">DNA replication</keyword>
<dbReference type="GO" id="GO:0006260">
    <property type="term" value="P:DNA replication"/>
    <property type="evidence" value="ECO:0007669"/>
    <property type="project" value="UniProtKB-KW"/>
</dbReference>
<sequence length="377" mass="40334">MAKRDYYEVLGVSKTASPDEIKKAYRKLAVKYHPDKNPGDTEAETRFKEATEAYEVLADQQKRQTYDQFGFAGLEGMGDGGAGGFSHAFHDFEDIFGDFGDIFGSFFGGGARGRSRRSGGEPGRAAGADLRYDLEVPFTTAAFGDKVEIEFTKHAACGSCSGSGAEKGGGFTTCTTCNGAGQVRRSSGFFSIASPCPACGGSGSVIDNPCKSCSGSGVVQKKQKIKVTIPAGIEHGKRIHIPKQGDAGKNGGPPGDLYVYIVVRPHEYFERRGNDIYCAIPISAAQAALGDEISVKTLDGKQIKVKIPAGTQNGKILRLRGEGIPHLHNNARKGDMYIQVRVQVPTRLSGKARELYQQIANEEGVDKNPSPLALKDL</sequence>
<evidence type="ECO:0000259" key="13">
    <source>
        <dbReference type="PROSITE" id="PS50076"/>
    </source>
</evidence>
<dbReference type="Pfam" id="PF00226">
    <property type="entry name" value="DnaJ"/>
    <property type="match status" value="1"/>
</dbReference>
<dbReference type="SUPFAM" id="SSF57938">
    <property type="entry name" value="DnaJ/Hsp40 cysteine-rich domain"/>
    <property type="match status" value="1"/>
</dbReference>
<feature type="binding site" evidence="11">
    <location>
        <position position="196"/>
    </location>
    <ligand>
        <name>Zn(2+)</name>
        <dbReference type="ChEBI" id="CHEBI:29105"/>
        <label>2</label>
    </ligand>
</feature>
<feature type="binding site" evidence="11">
    <location>
        <position position="177"/>
    </location>
    <ligand>
        <name>Zn(2+)</name>
        <dbReference type="ChEBI" id="CHEBI:29105"/>
        <label>2</label>
    </ligand>
</feature>
<comment type="cofactor">
    <cofactor evidence="11">
        <name>Zn(2+)</name>
        <dbReference type="ChEBI" id="CHEBI:29105"/>
    </cofactor>
    <text evidence="11">Binds 2 Zn(2+) ions per monomer.</text>
</comment>
<dbReference type="OrthoDB" id="9779889at2"/>
<dbReference type="PROSITE" id="PS51188">
    <property type="entry name" value="ZF_CR"/>
    <property type="match status" value="1"/>
</dbReference>
<dbReference type="CDD" id="cd10719">
    <property type="entry name" value="DnaJ_zf"/>
    <property type="match status" value="1"/>
</dbReference>
<dbReference type="PRINTS" id="PR00625">
    <property type="entry name" value="JDOMAIN"/>
</dbReference>
<evidence type="ECO:0000256" key="10">
    <source>
        <dbReference type="ARBA" id="ARBA00067609"/>
    </source>
</evidence>
<gene>
    <name evidence="11" type="primary">dnaJ</name>
    <name evidence="15" type="ordered locus">Spiaf_1959</name>
</gene>
<evidence type="ECO:0000313" key="15">
    <source>
        <dbReference type="EMBL" id="AFG38010.1"/>
    </source>
</evidence>
<dbReference type="GO" id="GO:0051082">
    <property type="term" value="F:unfolded protein binding"/>
    <property type="evidence" value="ECO:0007669"/>
    <property type="project" value="UniProtKB-UniRule"/>
</dbReference>
<dbReference type="CDD" id="cd10747">
    <property type="entry name" value="DnaJ_C"/>
    <property type="match status" value="1"/>
</dbReference>
<comment type="subunit">
    <text evidence="11">Homodimer.</text>
</comment>
<feature type="binding site" evidence="11">
    <location>
        <position position="157"/>
    </location>
    <ligand>
        <name>Zn(2+)</name>
        <dbReference type="ChEBI" id="CHEBI:29105"/>
        <label>1</label>
    </ligand>
</feature>
<feature type="domain" description="J" evidence="13">
    <location>
        <begin position="5"/>
        <end position="70"/>
    </location>
</feature>
<keyword evidence="11" id="KW-0963">Cytoplasm</keyword>
<feature type="binding site" evidence="11">
    <location>
        <position position="213"/>
    </location>
    <ligand>
        <name>Zn(2+)</name>
        <dbReference type="ChEBI" id="CHEBI:29105"/>
        <label>1</label>
    </ligand>
</feature>
<feature type="domain" description="CR-type" evidence="14">
    <location>
        <begin position="144"/>
        <end position="222"/>
    </location>
</feature>
<feature type="binding site" evidence="11">
    <location>
        <position position="199"/>
    </location>
    <ligand>
        <name>Zn(2+)</name>
        <dbReference type="ChEBI" id="CHEBI:29105"/>
        <label>2</label>
    </ligand>
</feature>
<dbReference type="PROSITE" id="PS50076">
    <property type="entry name" value="DNAJ_2"/>
    <property type="match status" value="1"/>
</dbReference>
<dbReference type="NCBIfam" id="TIGR02349">
    <property type="entry name" value="DnaJ_bact"/>
    <property type="match status" value="1"/>
</dbReference>
<dbReference type="Pfam" id="PF01556">
    <property type="entry name" value="DnaJ_C"/>
    <property type="match status" value="1"/>
</dbReference>
<feature type="binding site" evidence="11">
    <location>
        <position position="160"/>
    </location>
    <ligand>
        <name>Zn(2+)</name>
        <dbReference type="ChEBI" id="CHEBI:29105"/>
        <label>1</label>
    </ligand>
</feature>
<keyword evidence="4 11" id="KW-0863">Zinc-finger</keyword>